<dbReference type="AlphaFoldDB" id="A0A0C3EGH8"/>
<keyword evidence="3" id="KW-1185">Reference proteome</keyword>
<name>A0A0C3EGH8_PILCF</name>
<sequence length="172" mass="18502">PLAAMTSNAHENTNQAEQVQSDGRSRCRHDTNQRRSRLPTCDSHFSRLRRVIELAIKAASVVKRTVAAASVGNRSRCADGMVPSLVDKSQITPLPSISPEWTASTACVSSISPEDNSSVESSSCHGQDKNHTNAMNSIMEVHSPSPSPPLAPVIRSVAYAEADRPQSQPARC</sequence>
<feature type="region of interest" description="Disordered" evidence="1">
    <location>
        <begin position="108"/>
        <end position="172"/>
    </location>
</feature>
<feature type="compositionally biased region" description="Polar residues" evidence="1">
    <location>
        <begin position="1"/>
        <end position="22"/>
    </location>
</feature>
<dbReference type="EMBL" id="KN833218">
    <property type="protein sequence ID" value="KIM71755.1"/>
    <property type="molecule type" value="Genomic_DNA"/>
</dbReference>
<gene>
    <name evidence="2" type="ORF">PILCRDRAFT_830158</name>
</gene>
<evidence type="ECO:0000313" key="3">
    <source>
        <dbReference type="Proteomes" id="UP000054166"/>
    </source>
</evidence>
<feature type="compositionally biased region" description="Basic and acidic residues" evidence="1">
    <location>
        <begin position="23"/>
        <end position="33"/>
    </location>
</feature>
<evidence type="ECO:0000256" key="1">
    <source>
        <dbReference type="SAM" id="MobiDB-lite"/>
    </source>
</evidence>
<dbReference type="HOGENOM" id="CLU_1622955_0_0_1"/>
<evidence type="ECO:0000313" key="2">
    <source>
        <dbReference type="EMBL" id="KIM71755.1"/>
    </source>
</evidence>
<accession>A0A0C3EGH8</accession>
<organism evidence="2 3">
    <name type="scientific">Piloderma croceum (strain F 1598)</name>
    <dbReference type="NCBI Taxonomy" id="765440"/>
    <lineage>
        <taxon>Eukaryota</taxon>
        <taxon>Fungi</taxon>
        <taxon>Dikarya</taxon>
        <taxon>Basidiomycota</taxon>
        <taxon>Agaricomycotina</taxon>
        <taxon>Agaricomycetes</taxon>
        <taxon>Agaricomycetidae</taxon>
        <taxon>Atheliales</taxon>
        <taxon>Atheliaceae</taxon>
        <taxon>Piloderma</taxon>
    </lineage>
</organism>
<dbReference type="InParanoid" id="A0A0C3EGH8"/>
<reference evidence="2 3" key="1">
    <citation type="submission" date="2014-04" db="EMBL/GenBank/DDBJ databases">
        <authorList>
            <consortium name="DOE Joint Genome Institute"/>
            <person name="Kuo A."/>
            <person name="Tarkka M."/>
            <person name="Buscot F."/>
            <person name="Kohler A."/>
            <person name="Nagy L.G."/>
            <person name="Floudas D."/>
            <person name="Copeland A."/>
            <person name="Barry K.W."/>
            <person name="Cichocki N."/>
            <person name="Veneault-Fourrey C."/>
            <person name="LaButti K."/>
            <person name="Lindquist E.A."/>
            <person name="Lipzen A."/>
            <person name="Lundell T."/>
            <person name="Morin E."/>
            <person name="Murat C."/>
            <person name="Sun H."/>
            <person name="Tunlid A."/>
            <person name="Henrissat B."/>
            <person name="Grigoriev I.V."/>
            <person name="Hibbett D.S."/>
            <person name="Martin F."/>
            <person name="Nordberg H.P."/>
            <person name="Cantor M.N."/>
            <person name="Hua S.X."/>
        </authorList>
    </citation>
    <scope>NUCLEOTIDE SEQUENCE [LARGE SCALE GENOMIC DNA]</scope>
    <source>
        <strain evidence="2 3">F 1598</strain>
    </source>
</reference>
<reference evidence="3" key="2">
    <citation type="submission" date="2015-01" db="EMBL/GenBank/DDBJ databases">
        <title>Evolutionary Origins and Diversification of the Mycorrhizal Mutualists.</title>
        <authorList>
            <consortium name="DOE Joint Genome Institute"/>
            <consortium name="Mycorrhizal Genomics Consortium"/>
            <person name="Kohler A."/>
            <person name="Kuo A."/>
            <person name="Nagy L.G."/>
            <person name="Floudas D."/>
            <person name="Copeland A."/>
            <person name="Barry K.W."/>
            <person name="Cichocki N."/>
            <person name="Veneault-Fourrey C."/>
            <person name="LaButti K."/>
            <person name="Lindquist E.A."/>
            <person name="Lipzen A."/>
            <person name="Lundell T."/>
            <person name="Morin E."/>
            <person name="Murat C."/>
            <person name="Riley R."/>
            <person name="Ohm R."/>
            <person name="Sun H."/>
            <person name="Tunlid A."/>
            <person name="Henrissat B."/>
            <person name="Grigoriev I.V."/>
            <person name="Hibbett D.S."/>
            <person name="Martin F."/>
        </authorList>
    </citation>
    <scope>NUCLEOTIDE SEQUENCE [LARGE SCALE GENOMIC DNA]</scope>
    <source>
        <strain evidence="3">F 1598</strain>
    </source>
</reference>
<dbReference type="Proteomes" id="UP000054166">
    <property type="component" value="Unassembled WGS sequence"/>
</dbReference>
<feature type="compositionally biased region" description="Low complexity" evidence="1">
    <location>
        <begin position="109"/>
        <end position="123"/>
    </location>
</feature>
<protein>
    <submittedName>
        <fullName evidence="2">Uncharacterized protein</fullName>
    </submittedName>
</protein>
<feature type="non-terminal residue" evidence="2">
    <location>
        <position position="1"/>
    </location>
</feature>
<feature type="region of interest" description="Disordered" evidence="1">
    <location>
        <begin position="1"/>
        <end position="36"/>
    </location>
</feature>
<proteinExistence type="predicted"/>